<evidence type="ECO:0000313" key="1">
    <source>
        <dbReference type="EMBL" id="ERM98522.1"/>
    </source>
</evidence>
<name>W1NRL4_AMBTC</name>
<accession>W1NRL4</accession>
<keyword evidence="2" id="KW-1185">Reference proteome</keyword>
<sequence>YWAVRNSVGVVAHSRGLSFGWLSGAEKKKKERAAKVANHGGRGGEDGQVGCCNEVAEVDRR</sequence>
<dbReference type="AlphaFoldDB" id="W1NRL4"/>
<evidence type="ECO:0000313" key="2">
    <source>
        <dbReference type="Proteomes" id="UP000017836"/>
    </source>
</evidence>
<dbReference type="Gramene" id="ERM98522">
    <property type="protein sequence ID" value="ERM98522"/>
    <property type="gene ID" value="AMTR_s00113p00055070"/>
</dbReference>
<reference evidence="2" key="1">
    <citation type="journal article" date="2013" name="Science">
        <title>The Amborella genome and the evolution of flowering plants.</title>
        <authorList>
            <consortium name="Amborella Genome Project"/>
        </authorList>
    </citation>
    <scope>NUCLEOTIDE SEQUENCE [LARGE SCALE GENOMIC DNA]</scope>
</reference>
<gene>
    <name evidence="1" type="ORF">AMTR_s00113p00055070</name>
</gene>
<dbReference type="EMBL" id="KI395324">
    <property type="protein sequence ID" value="ERM98522.1"/>
    <property type="molecule type" value="Genomic_DNA"/>
</dbReference>
<dbReference type="Proteomes" id="UP000017836">
    <property type="component" value="Unassembled WGS sequence"/>
</dbReference>
<dbReference type="HOGENOM" id="CLU_2929552_0_0_1"/>
<proteinExistence type="predicted"/>
<protein>
    <submittedName>
        <fullName evidence="1">Uncharacterized protein</fullName>
    </submittedName>
</protein>
<organism evidence="1 2">
    <name type="scientific">Amborella trichopoda</name>
    <dbReference type="NCBI Taxonomy" id="13333"/>
    <lineage>
        <taxon>Eukaryota</taxon>
        <taxon>Viridiplantae</taxon>
        <taxon>Streptophyta</taxon>
        <taxon>Embryophyta</taxon>
        <taxon>Tracheophyta</taxon>
        <taxon>Spermatophyta</taxon>
        <taxon>Magnoliopsida</taxon>
        <taxon>Amborellales</taxon>
        <taxon>Amborellaceae</taxon>
        <taxon>Amborella</taxon>
    </lineage>
</organism>
<feature type="non-terminal residue" evidence="1">
    <location>
        <position position="1"/>
    </location>
</feature>